<dbReference type="AlphaFoldDB" id="A0A6A6GUV9"/>
<reference evidence="1" key="1">
    <citation type="journal article" date="2020" name="Stud. Mycol.">
        <title>101 Dothideomycetes genomes: a test case for predicting lifestyles and emergence of pathogens.</title>
        <authorList>
            <person name="Haridas S."/>
            <person name="Albert R."/>
            <person name="Binder M."/>
            <person name="Bloem J."/>
            <person name="Labutti K."/>
            <person name="Salamov A."/>
            <person name="Andreopoulos B."/>
            <person name="Baker S."/>
            <person name="Barry K."/>
            <person name="Bills G."/>
            <person name="Bluhm B."/>
            <person name="Cannon C."/>
            <person name="Castanera R."/>
            <person name="Culley D."/>
            <person name="Daum C."/>
            <person name="Ezra D."/>
            <person name="Gonzalez J."/>
            <person name="Henrissat B."/>
            <person name="Kuo A."/>
            <person name="Liang C."/>
            <person name="Lipzen A."/>
            <person name="Lutzoni F."/>
            <person name="Magnuson J."/>
            <person name="Mondo S."/>
            <person name="Nolan M."/>
            <person name="Ohm R."/>
            <person name="Pangilinan J."/>
            <person name="Park H.-J."/>
            <person name="Ramirez L."/>
            <person name="Alfaro M."/>
            <person name="Sun H."/>
            <person name="Tritt A."/>
            <person name="Yoshinaga Y."/>
            <person name="Zwiers L.-H."/>
            <person name="Turgeon B."/>
            <person name="Goodwin S."/>
            <person name="Spatafora J."/>
            <person name="Crous P."/>
            <person name="Grigoriev I."/>
        </authorList>
    </citation>
    <scope>NUCLEOTIDE SEQUENCE</scope>
    <source>
        <strain evidence="1">Tuck. ex Michener</strain>
    </source>
</reference>
<evidence type="ECO:0000313" key="1">
    <source>
        <dbReference type="EMBL" id="KAF2229515.1"/>
    </source>
</evidence>
<gene>
    <name evidence="1" type="ORF">EV356DRAFT_556001</name>
</gene>
<sequence length="804" mass="93779">MSDSPLECRRIFRPSDKKMDMDPQDTLKQESSCRLQNWVVTAYKPFSNINFLWLKDPEKDFRCTFWETLCNLDPARPQLRYINFPGKIGFNKIMEGHEESFLCELRSSIVKFLERYKRDPPTDNLGEKLKQTRMSESIPDYGPQVTLLVGVSGTGKTRHLESLLSKNWGFYFMAGNLDDSRPNSDIYAPRRGYSSHDIHWLWKSIEGRQTPKDYVCTSNHIFPLLYSRLLILDIFRQEAKCQQKDDPIYWLLFQQEQDPFSKLSWLFLVRSVDIDEATTFCRKIVEKYKFDGKQSILYICIDEAQCDLEEKVYQNHKENEAEPFIMSVTKSFLAFSDMINLPCRTIISRTSLELENMKNALKEAMSSARAINYAAKTDISDRILNYARSQWVEMVLLDNKGFEEFDKITLEAGRMGGSSDKQVKSLLSQYPQGLAFFDKQVENILSQYPEFLALAEKKQWNQRSQYPKVSGEEIANLLLEKLINHRRVDIKSDLDLMDSRKKLEDLLSQHNVFEKFEKFEKFGETTENRRLRGLIFTLGRPLRGRCLWSVFYAEELNKKLDKELKKDPSLIGMSQDVEIFLDSIIRDAARLATNKASYWLTQRLNKFKNDGHSHILENIRRMAFDGHVFDRKTVFEDEKDHSLVSNGFAQVEMTGNGLQKLQGSFKEHLVSEASMEWILENDRERKYMTYLLYSNSIHHTNFGFMAEYYLAFPKMDAKAREEKPIGSDFESRRSGLYLILAKASPISYHTSSSITVDRSKCIQEEDIINTPLVDVKHIASVPKDDFTTADWLTKVRQWLGSRQL</sequence>
<accession>A0A6A6GUV9</accession>
<name>A0A6A6GUV9_VIRVR</name>
<protein>
    <submittedName>
        <fullName evidence="1">Uncharacterized protein</fullName>
    </submittedName>
</protein>
<dbReference type="Proteomes" id="UP000800092">
    <property type="component" value="Unassembled WGS sequence"/>
</dbReference>
<dbReference type="EMBL" id="ML991861">
    <property type="protein sequence ID" value="KAF2229515.1"/>
    <property type="molecule type" value="Genomic_DNA"/>
</dbReference>
<organism evidence="1 2">
    <name type="scientific">Viridothelium virens</name>
    <name type="common">Speckled blister lichen</name>
    <name type="synonym">Trypethelium virens</name>
    <dbReference type="NCBI Taxonomy" id="1048519"/>
    <lineage>
        <taxon>Eukaryota</taxon>
        <taxon>Fungi</taxon>
        <taxon>Dikarya</taxon>
        <taxon>Ascomycota</taxon>
        <taxon>Pezizomycotina</taxon>
        <taxon>Dothideomycetes</taxon>
        <taxon>Dothideomycetes incertae sedis</taxon>
        <taxon>Trypetheliales</taxon>
        <taxon>Trypetheliaceae</taxon>
        <taxon>Viridothelium</taxon>
    </lineage>
</organism>
<keyword evidence="2" id="KW-1185">Reference proteome</keyword>
<dbReference type="OrthoDB" id="5427503at2759"/>
<evidence type="ECO:0000313" key="2">
    <source>
        <dbReference type="Proteomes" id="UP000800092"/>
    </source>
</evidence>
<proteinExistence type="predicted"/>